<name>A0A4T0BGG3_AURPU</name>
<feature type="transmembrane region" description="Helical" evidence="2">
    <location>
        <begin position="139"/>
        <end position="158"/>
    </location>
</feature>
<comment type="caution">
    <text evidence="3">The sequence shown here is derived from an EMBL/GenBank/DDBJ whole genome shotgun (WGS) entry which is preliminary data.</text>
</comment>
<dbReference type="Proteomes" id="UP000308724">
    <property type="component" value="Unassembled WGS sequence"/>
</dbReference>
<sequence>MDVVAVLIHLPTLPSLALHRPKTFQKALVSSTIQSTSLQHSHLDQHKHRQSLNNVLSSPSKPSYLALSHLKSLPISQHLLFQLAHVPSLATTSKTSDWNCKTRIRKENVVELPGSPRSKRNSRRSKQESQQHRNMTASAYLSVLAAMLALAVGAVYTFGVPPQWKRAMEEKALETMGENKASYLVKDQINSLPATDQKDVNQLKSGVGNLVGGALQNPLGKEAGNVGDTITSPLTGR</sequence>
<gene>
    <name evidence="3" type="ORF">D6C78_07782</name>
</gene>
<feature type="region of interest" description="Disordered" evidence="1">
    <location>
        <begin position="108"/>
        <end position="134"/>
    </location>
</feature>
<protein>
    <submittedName>
        <fullName evidence="3">Uncharacterized protein</fullName>
    </submittedName>
</protein>
<evidence type="ECO:0000256" key="2">
    <source>
        <dbReference type="SAM" id="Phobius"/>
    </source>
</evidence>
<organism evidence="3 4">
    <name type="scientific">Aureobasidium pullulans</name>
    <name type="common">Black yeast</name>
    <name type="synonym">Pullularia pullulans</name>
    <dbReference type="NCBI Taxonomy" id="5580"/>
    <lineage>
        <taxon>Eukaryota</taxon>
        <taxon>Fungi</taxon>
        <taxon>Dikarya</taxon>
        <taxon>Ascomycota</taxon>
        <taxon>Pezizomycotina</taxon>
        <taxon>Dothideomycetes</taxon>
        <taxon>Dothideomycetidae</taxon>
        <taxon>Dothideales</taxon>
        <taxon>Saccotheciaceae</taxon>
        <taxon>Aureobasidium</taxon>
    </lineage>
</organism>
<dbReference type="EMBL" id="QZBZ01000209">
    <property type="protein sequence ID" value="TIA33103.1"/>
    <property type="molecule type" value="Genomic_DNA"/>
</dbReference>
<accession>A0A4T0BGG3</accession>
<dbReference type="AlphaFoldDB" id="A0A4T0BGG3"/>
<reference evidence="3 4" key="1">
    <citation type="submission" date="2018-10" db="EMBL/GenBank/DDBJ databases">
        <title>Fifty Aureobasidium pullulans genomes reveal a recombining polyextremotolerant generalist.</title>
        <authorList>
            <person name="Gostincar C."/>
            <person name="Turk M."/>
            <person name="Zajc J."/>
            <person name="Gunde-Cimerman N."/>
        </authorList>
    </citation>
    <scope>NUCLEOTIDE SEQUENCE [LARGE SCALE GENOMIC DNA]</scope>
    <source>
        <strain evidence="3 4">EXF-1645</strain>
    </source>
</reference>
<proteinExistence type="predicted"/>
<evidence type="ECO:0000313" key="4">
    <source>
        <dbReference type="Proteomes" id="UP000308724"/>
    </source>
</evidence>
<evidence type="ECO:0000313" key="3">
    <source>
        <dbReference type="EMBL" id="TIA33103.1"/>
    </source>
</evidence>
<keyword evidence="2" id="KW-0472">Membrane</keyword>
<keyword evidence="2" id="KW-0812">Transmembrane</keyword>
<keyword evidence="2" id="KW-1133">Transmembrane helix</keyword>
<evidence type="ECO:0000256" key="1">
    <source>
        <dbReference type="SAM" id="MobiDB-lite"/>
    </source>
</evidence>